<keyword evidence="1 3" id="KW-0853">WD repeat</keyword>
<dbReference type="GO" id="GO:0080008">
    <property type="term" value="C:Cul4-RING E3 ubiquitin ligase complex"/>
    <property type="evidence" value="ECO:0007669"/>
    <property type="project" value="TreeGrafter"/>
</dbReference>
<feature type="repeat" description="WD" evidence="3">
    <location>
        <begin position="93"/>
        <end position="126"/>
    </location>
</feature>
<feature type="repeat" description="WD" evidence="3">
    <location>
        <begin position="47"/>
        <end position="89"/>
    </location>
</feature>
<feature type="compositionally biased region" description="Basic and acidic residues" evidence="4">
    <location>
        <begin position="511"/>
        <end position="520"/>
    </location>
</feature>
<reference evidence="5 6" key="1">
    <citation type="journal article" date="2016" name="Mol. Biol. Evol.">
        <title>Comparative Genomics of Early-Diverging Mushroom-Forming Fungi Provides Insights into the Origins of Lignocellulose Decay Capabilities.</title>
        <authorList>
            <person name="Nagy L.G."/>
            <person name="Riley R."/>
            <person name="Tritt A."/>
            <person name="Adam C."/>
            <person name="Daum C."/>
            <person name="Floudas D."/>
            <person name="Sun H."/>
            <person name="Yadav J.S."/>
            <person name="Pangilinan J."/>
            <person name="Larsson K.H."/>
            <person name="Matsuura K."/>
            <person name="Barry K."/>
            <person name="Labutti K."/>
            <person name="Kuo R."/>
            <person name="Ohm R.A."/>
            <person name="Bhattacharya S.S."/>
            <person name="Shirouzu T."/>
            <person name="Yoshinaga Y."/>
            <person name="Martin F.M."/>
            <person name="Grigoriev I.V."/>
            <person name="Hibbett D.S."/>
        </authorList>
    </citation>
    <scope>NUCLEOTIDE SEQUENCE [LARGE SCALE GENOMIC DNA]</scope>
    <source>
        <strain evidence="5 6">CBS 109695</strain>
    </source>
</reference>
<accession>A0A166H8B1</accession>
<feature type="compositionally biased region" description="Basic and acidic residues" evidence="4">
    <location>
        <begin position="486"/>
        <end position="497"/>
    </location>
</feature>
<dbReference type="Gene3D" id="2.130.10.10">
    <property type="entry name" value="YVTN repeat-like/Quinoprotein amine dehydrogenase"/>
    <property type="match status" value="2"/>
</dbReference>
<sequence length="520" mass="57429">MAWFGPQATARLTSSVAEKQKLVDKVFASGFPYSRQGADDLQPACMLSAHKSCVNALCFSHGDGQWLASAGDDLRVQLWNFHDEDIQRPSFSFLGHISNIMTVAFSASNRYVYSGGADETIIRYDMTAPLNPQENHKRYTHHNDMIRGIAPHIYHDEVFMSASDDGRVMLHDDRAQASMTRAECMLQHTAEVTDVKAHPLVEYLFATSDSHGRVCLRDTRMAFGPLSQRTRFGVIRTYNTKLAKNGVGHLSNPESSSINFDRDGSKLSVTMLQFLPTIYSVSDPHPIAVCSAPLHPEEQGPAGPRGRTYVNACTMKHGSFGGPGLSTDSYYAAGSDDFLGYVWKIPDPAQLLEERRVFSAVVVLGFAEGLLSPRYVPVDISQPVFRLNGHKSIVNSAVIHPSFLHIVTAGVERDIVLHGTAPASPCTVGMELTDTQGRQIPPSTPDDTVSLLRALRAARDLDREAVEELETVALFDQILRQEGEPDVFDTRRWRSAEESDSDAESDVDMASDEHPSEDQY</sequence>
<protein>
    <submittedName>
        <fullName evidence="5">WD40 repeat-like protein</fullName>
    </submittedName>
</protein>
<organism evidence="5 6">
    <name type="scientific">Athelia psychrophila</name>
    <dbReference type="NCBI Taxonomy" id="1759441"/>
    <lineage>
        <taxon>Eukaryota</taxon>
        <taxon>Fungi</taxon>
        <taxon>Dikarya</taxon>
        <taxon>Basidiomycota</taxon>
        <taxon>Agaricomycotina</taxon>
        <taxon>Agaricomycetes</taxon>
        <taxon>Agaricomycetidae</taxon>
        <taxon>Atheliales</taxon>
        <taxon>Atheliaceae</taxon>
        <taxon>Athelia</taxon>
    </lineage>
</organism>
<keyword evidence="6" id="KW-1185">Reference proteome</keyword>
<evidence type="ECO:0000256" key="1">
    <source>
        <dbReference type="ARBA" id="ARBA00022574"/>
    </source>
</evidence>
<dbReference type="PANTHER" id="PTHR15574">
    <property type="entry name" value="WD REPEAT DOMAIN-CONTAINING FAMILY"/>
    <property type="match status" value="1"/>
</dbReference>
<evidence type="ECO:0000256" key="4">
    <source>
        <dbReference type="SAM" id="MobiDB-lite"/>
    </source>
</evidence>
<gene>
    <name evidence="5" type="ORF">FIBSPDRAFT_911649</name>
</gene>
<dbReference type="PROSITE" id="PS50082">
    <property type="entry name" value="WD_REPEATS_2"/>
    <property type="match status" value="2"/>
</dbReference>
<dbReference type="AlphaFoldDB" id="A0A166H8B1"/>
<evidence type="ECO:0000256" key="3">
    <source>
        <dbReference type="PROSITE-ProRule" id="PRU00221"/>
    </source>
</evidence>
<evidence type="ECO:0000256" key="2">
    <source>
        <dbReference type="ARBA" id="ARBA00022737"/>
    </source>
</evidence>
<dbReference type="OrthoDB" id="4869960at2759"/>
<evidence type="ECO:0000313" key="6">
    <source>
        <dbReference type="Proteomes" id="UP000076532"/>
    </source>
</evidence>
<dbReference type="SMART" id="SM00320">
    <property type="entry name" value="WD40"/>
    <property type="match status" value="5"/>
</dbReference>
<feature type="region of interest" description="Disordered" evidence="4">
    <location>
        <begin position="486"/>
        <end position="520"/>
    </location>
</feature>
<dbReference type="PANTHER" id="PTHR15574:SF40">
    <property type="entry name" value="WD AND TETRATRICOPEPTIDE REPEATS PROTEIN 1"/>
    <property type="match status" value="1"/>
</dbReference>
<dbReference type="Pfam" id="PF00400">
    <property type="entry name" value="WD40"/>
    <property type="match status" value="2"/>
</dbReference>
<dbReference type="STRING" id="436010.A0A166H8B1"/>
<dbReference type="InterPro" id="IPR045151">
    <property type="entry name" value="DCAF8"/>
</dbReference>
<dbReference type="EMBL" id="KV417571">
    <property type="protein sequence ID" value="KZP18586.1"/>
    <property type="molecule type" value="Genomic_DNA"/>
</dbReference>
<dbReference type="SUPFAM" id="SSF50978">
    <property type="entry name" value="WD40 repeat-like"/>
    <property type="match status" value="1"/>
</dbReference>
<dbReference type="InterPro" id="IPR001680">
    <property type="entry name" value="WD40_rpt"/>
</dbReference>
<feature type="compositionally biased region" description="Acidic residues" evidence="4">
    <location>
        <begin position="498"/>
        <end position="510"/>
    </location>
</feature>
<dbReference type="GO" id="GO:0005737">
    <property type="term" value="C:cytoplasm"/>
    <property type="evidence" value="ECO:0007669"/>
    <property type="project" value="TreeGrafter"/>
</dbReference>
<proteinExistence type="predicted"/>
<evidence type="ECO:0000313" key="5">
    <source>
        <dbReference type="EMBL" id="KZP18586.1"/>
    </source>
</evidence>
<name>A0A166H8B1_9AGAM</name>
<dbReference type="Proteomes" id="UP000076532">
    <property type="component" value="Unassembled WGS sequence"/>
</dbReference>
<dbReference type="GO" id="GO:0045717">
    <property type="term" value="P:negative regulation of fatty acid biosynthetic process"/>
    <property type="evidence" value="ECO:0007669"/>
    <property type="project" value="TreeGrafter"/>
</dbReference>
<dbReference type="PROSITE" id="PS50294">
    <property type="entry name" value="WD_REPEATS_REGION"/>
    <property type="match status" value="1"/>
</dbReference>
<keyword evidence="2" id="KW-0677">Repeat</keyword>
<dbReference type="InterPro" id="IPR036322">
    <property type="entry name" value="WD40_repeat_dom_sf"/>
</dbReference>
<dbReference type="InterPro" id="IPR015943">
    <property type="entry name" value="WD40/YVTN_repeat-like_dom_sf"/>
</dbReference>